<feature type="region of interest" description="Disordered" evidence="6">
    <location>
        <begin position="2205"/>
        <end position="2241"/>
    </location>
</feature>
<proteinExistence type="predicted"/>
<evidence type="ECO:0000259" key="7">
    <source>
        <dbReference type="Pfam" id="PF22544"/>
    </source>
</evidence>
<feature type="domain" description="HYDIN/VesB/CFA65-like Ig-like" evidence="7">
    <location>
        <begin position="1654"/>
        <end position="1749"/>
    </location>
</feature>
<evidence type="ECO:0000313" key="8">
    <source>
        <dbReference type="EMBL" id="KAK9888676.1"/>
    </source>
</evidence>
<dbReference type="PANTHER" id="PTHR23053:SF0">
    <property type="entry name" value="HYDROCEPHALUS-INDUCING PROTEIN HOMOLOG"/>
    <property type="match status" value="1"/>
</dbReference>
<feature type="compositionally biased region" description="Basic residues" evidence="6">
    <location>
        <begin position="2225"/>
        <end position="2238"/>
    </location>
</feature>
<dbReference type="EMBL" id="JARQZJ010000121">
    <property type="protein sequence ID" value="KAK9888676.1"/>
    <property type="molecule type" value="Genomic_DNA"/>
</dbReference>
<keyword evidence="3" id="KW-0963">Cytoplasm</keyword>
<feature type="compositionally biased region" description="Low complexity" evidence="6">
    <location>
        <begin position="2211"/>
        <end position="2220"/>
    </location>
</feature>
<gene>
    <name evidence="8" type="ORF">WA026_000906</name>
</gene>
<evidence type="ECO:0000256" key="5">
    <source>
        <dbReference type="ARBA" id="ARBA00023273"/>
    </source>
</evidence>
<comment type="caution">
    <text evidence="8">The sequence shown here is derived from an EMBL/GenBank/DDBJ whole genome shotgun (WGS) entry which is preliminary data.</text>
</comment>
<feature type="domain" description="HYDIN/VesB/CFA65-like Ig-like" evidence="7">
    <location>
        <begin position="166"/>
        <end position="249"/>
    </location>
</feature>
<sequence>MIRIENNRIHIGDLLKRFLMLRDDEILENISPSRYIAEMQMSVEERLRILNDRSRTQRIGQQNKLYTIPDLVVFQNYKTLVRYATNISFIHQKQHPMRIKISPELSPCFTLNELPGTVFSKLAPGTPHKLTLSFFSEEKRDYLSFIRFEADDEVAILPIVALAPRPLLIFPDVIEISRTVVNIQSDKRVYIKNCGEAPVDFKFKADFPFSVCPRIGILDADGILDVKVSYKNCRVQRNTSDLILSYDGIQLCSKLTCEAKNCDIFLDKTVLYFEDTFLSLKRCLHVNLINNSEHTMKYQWKQYETKYAEMEKCEQYRHKLQDMNEFEVLRNIQDENPNITDAELHKMFIQRIYQDELAEFDSTDQFLFHDQNFKFQEESGVIGPHTTMTIEVFFSPFEADSYLRWAYFEVTGRETRQPLKMVGSGIGPVVTLHIKDLDVEDLYLCAKHQYEIVAKNAGIIPATLSYCHKSLDFGGSMTCTPPEISIEPGTCEKMVLEFSSTVQGKFLEIIKFKIEESQEHIDLIFRGNIICPLLTYDVEEINFGVVAFGFAVEKEISMNNSTEVPIEFKISILNDGVDEAITWVNFSMNHDENLVSSTPKEFNIHPDEATVAGNSSITIRITLIPNKVQDSSTFLHTYMWGSKKHYVEIPIFYKCVVPIIECIPPRLDIRYCFIDCPYDRMFTLKNISEVAGYLLYREQDQDMGLTCNLSLTESYIEPGETISIHLEIKGFELGLHTKNLNFTVFGQSPITMCKLSCDVQGPVICVNPEEIKFGSVQLLKWQSRTLRVMNDSPVSADISITVANSTFHVSPNEFVLEASEKMDVEISIYLTFCAKYSSTIILNIVNNSDPLRVPVTAVGIGSCVLFEPILEPQFDLGTLMTHNHFSVPFKMTNMGRETQRLCFSTMNNIKSMKLDPAALKGYPFSVEPNLFEISEKDSKTGNVEIYNSTPGPAELMYYCYSFDKGGKITKIFDVKLVAYFEDPVLSLSKNSLHFRMDVTPAGITQYLKETFVVTNDTYLALDIYISLDPPFFVHDSNGCLISILNTNVPSKENFSFFVEFVPPSSEKRCYSSAGMMIIGFKFHPRMFNVPLLGEVNYPTLITHPDSIENEQISPMANSSREFILKNVSPLTATFKFQWVIDTYNIEKLPSPRNGISLSRHSLWRLDPSPNQGGEISMFTEGPDGPGYALESVFLESSQNVSRRPSLNAMRKTILQHRRLPQINDQATRKMLRACNLILGSVIQGSQEETAYLKALKHIPDLDTNINESMLNITPFHGFLEPFECILVNFYIRPTPQTSLKAAVRCQIEGGAEETIEVSGVCGDIAFDIDKREINFGTQLFSDILQTTVTLTNTGYIAFDYTIMDDYDGVPTKQEVDYGWLSVTPNIGTLEPGKSVKLVVKYFPGTTGEFKEYFTVEIGYLRAVKVDVYGFGLYSQLSVLLPRPNLSNDSDSYFYYNAIASLASKGFEIHQNTKLLHEDPLDDTTKSILENDGWVVIEHMDEDVPSLVDIDMALERKLGYEFLQNRPYIFSHIKTLKKKHFTIPNFKVPPYKVSFGNVRLDVHYKQDITLCNYGPGTCSIRLIFVDKKLFESNGLMAVLDAQRVKLNEFTNLSITFQPNVKASKIQEAYFSQRLFIEVLQGAKIPIDITASIGVPVMELNTKCVDFYGVLVGNCKRKTIRIQNTGFVEVNWTCSIDSSLFFVKKTEGVLNSGDSEKLHIYFEPKNKGPRQAVITYLIEGNAEEYTATLNGYGLEPRIIIRDHLMEFTPSLQYSPAIEQTFTLQNISGFSNEIFFSDYDRNSPIHDRIVNIFWKFQNAKKIYISQLCFGPTPSDIYKFLFSEMLYEMIEKGGSYTELMKYSQTDIIESQELMEKTLDLMEHYTESLTTVRKSPQNTFIDAESKEEAPVEEKKSNVIMVFYGNKYTDYLQAATETSKMLEIPRYSLDGMIVDMLIQNNSPQTEEVNKIIEGAYFNRMQLDDCVCRVNVIEDKTEEIWRRIEIIQTMKPVTKRKKRKVLKRRLKVKNRQINRLVPRDHLKNRIRLTQLRRFKRYPKILLHRFFPKKLNKTNATKNVSCVYFIFFTCSFLEHNNLLKAEVQNAKDEEVKRREDLKKKLLDIHDYSNLAGEEYEVFQEILEERKKYSASKRMDLRARIQTGLNQYGFQSKANDLKTFWEYLDKYYRFGATTNVKLPSRMLKFTASQQQTFMMHTKSAKGSKSSWKSESSKGKRSRKKGKSKRSASPKNADSVYFSQFDVKFCEILHILEYWDKRTNELVKPIPNFASMMASGKKSSAKSSPRKTNKGRKKSLTSSTHNALAQDDNEVTINTSYNPHIGYPVWIIGQAHQKRDLKYWPIINQLNKMISMHCLKATQPISKEIDVIYTVLKKPSVRKNIETPEVFELIRSETTGNEEKRDSIICESDNASPSSSFSISMKKRTRKRRLTLVSTGSELEQIKAVNVRFNLDPGQTQEITVLFKPLYSGTFKCSYYFEVVGTNYRHKVDVLAYCDYPRIDTSPNTMFPHRVQNVDSKSMFLNGIYVISQQVLDFGTLLFIPYNLLEAKCTISMLNTSTMTCYVAITFRNGSDAFFCEEENVCIIIRPGRQYCLSLYAKPTNEGLFKETLLIIIKNNPTIQEINLSCYACPLKFEVSPKVINFNKVILGKTETEIVCFYNHTAVMVYFELECEVSSEFRVNSFNGYLEPCSIFELTISYTPDSIGDRKEFMTVKVFDREKQYPLPVYTEVLTVLAEVATFCLQYPTNIDIGLVKGKTPLFFPFTVTNSGKYDVKIILTKNQDPKKISDYFKMKHMEYVVKGESKYSNNCRFLCNKQLSFSNIPIMDVMILDNYRNSAVDCFTLMASGSVALSKFELCPYGEYFLGYQNVNTKRSSILTLKNTGKFSFSYTILTPKIIHEQTLRKKTKKEVLVQTGPEVSSIPSIVETDVATLKSPTKSNKSKTSGSTRRRKPKSKPKIENLEVVTGVFTIFPSKGTIKPNETVSITVNSAPTECKKYSETIIFFVSEPSPEDHKGRFLNLHVEGTEPSISFTDFDFMFPELYITKCIEDLPYVGENFVFETNKQRLNFGKIAVYHSVKTRFRIPNTGHVTATVHFDVKEKDSDFTVSSRVIDIPPYKSEFNTICFSPKTIGIRSGVLDIRCQGFSSGHILNQRMLLLGEACMPTIEILQPVVPKFGDMPEINLGSIFVDEMAREKVIIKNNGSVPCKVIVEICDDPEALLYITVHSESELAESEVKNIPVRCNSISLNAEEKAYIYLMVRSSKIVDLKAHLNISVVNNCFDNWKLPITAHCFYSAVSLIGLPTDYEDGVGIYYLLNFGFINKNELHKRYFKIKNFSEKTYRFEFRKMFGLTFHPTVGHLYALSEKNVVAGFTTNQNISLGNMQIGVTITEIQLVSGDSILPWDDRQDCSIFNANPSTPTINSQSEETDQGLEALYDSLSLEMEYGNMEPEYRILEDGFQISILVSARCSFSNYYCELREIVFPNVQLHSEAIKLIYVENRSNANLKVRWSLMNFHRHEATQAVSSNASSENSEIPQEISLSGVTRPSIGSTVTNFLNEAFNIQPKTVIILPDKEKEFKITFSPTRNEVHECFLKANMENLNPETSDLEIRLKGEILQFPYQIHSPYLEDYEQSDSRFKAFCGYVAENNTKLLNFLALGIGSKCIRSLYIMNDTNSPIGFTWKNVRTNVEKASFFIAKKKKAIFCLEK</sequence>
<dbReference type="GO" id="GO:1904158">
    <property type="term" value="P:axonemal central apparatus assembly"/>
    <property type="evidence" value="ECO:0007669"/>
    <property type="project" value="TreeGrafter"/>
</dbReference>
<dbReference type="InterPro" id="IPR013783">
    <property type="entry name" value="Ig-like_fold"/>
</dbReference>
<dbReference type="SUPFAM" id="SSF49354">
    <property type="entry name" value="PapD-like"/>
    <property type="match status" value="1"/>
</dbReference>
<dbReference type="Gene3D" id="2.60.40.10">
    <property type="entry name" value="Immunoglobulins"/>
    <property type="match status" value="12"/>
</dbReference>
<accession>A0AAW1V8X3</accession>
<keyword evidence="9" id="KW-1185">Reference proteome</keyword>
<dbReference type="GO" id="GO:0003341">
    <property type="term" value="P:cilium movement"/>
    <property type="evidence" value="ECO:0007669"/>
    <property type="project" value="TreeGrafter"/>
</dbReference>
<evidence type="ECO:0000313" key="9">
    <source>
        <dbReference type="Proteomes" id="UP001431783"/>
    </source>
</evidence>
<dbReference type="InterPro" id="IPR033305">
    <property type="entry name" value="Hydin-like"/>
</dbReference>
<dbReference type="PANTHER" id="PTHR23053">
    <property type="entry name" value="DLEC1 DELETED IN LUNG AND ESOPHAGEAL CANCER 1"/>
    <property type="match status" value="1"/>
</dbReference>
<reference evidence="8 9" key="1">
    <citation type="submission" date="2023-03" db="EMBL/GenBank/DDBJ databases">
        <title>Genome insight into feeding habits of ladybird beetles.</title>
        <authorList>
            <person name="Li H.-S."/>
            <person name="Huang Y.-H."/>
            <person name="Pang H."/>
        </authorList>
    </citation>
    <scope>NUCLEOTIDE SEQUENCE [LARGE SCALE GENOMIC DNA]</scope>
    <source>
        <strain evidence="8">SYSU_2023b</strain>
        <tissue evidence="8">Whole body</tissue>
    </source>
</reference>
<dbReference type="GO" id="GO:0005930">
    <property type="term" value="C:axoneme"/>
    <property type="evidence" value="ECO:0007669"/>
    <property type="project" value="TreeGrafter"/>
</dbReference>
<dbReference type="Pfam" id="PF22544">
    <property type="entry name" value="HYDIN_VesB_CFA65-like_Ig"/>
    <property type="match status" value="3"/>
</dbReference>
<feature type="domain" description="HYDIN/VesB/CFA65-like Ig-like" evidence="7">
    <location>
        <begin position="1327"/>
        <end position="1428"/>
    </location>
</feature>
<evidence type="ECO:0000256" key="4">
    <source>
        <dbReference type="ARBA" id="ARBA00023069"/>
    </source>
</evidence>
<dbReference type="InterPro" id="IPR053879">
    <property type="entry name" value="HYDIN_VesB_CFA65-like_Ig"/>
</dbReference>
<feature type="region of interest" description="Disordered" evidence="6">
    <location>
        <begin position="2941"/>
        <end position="2965"/>
    </location>
</feature>
<feature type="compositionally biased region" description="Low complexity" evidence="6">
    <location>
        <begin position="2942"/>
        <end position="2955"/>
    </location>
</feature>
<evidence type="ECO:0000256" key="6">
    <source>
        <dbReference type="SAM" id="MobiDB-lite"/>
    </source>
</evidence>
<organism evidence="8 9">
    <name type="scientific">Henosepilachna vigintioctopunctata</name>
    <dbReference type="NCBI Taxonomy" id="420089"/>
    <lineage>
        <taxon>Eukaryota</taxon>
        <taxon>Metazoa</taxon>
        <taxon>Ecdysozoa</taxon>
        <taxon>Arthropoda</taxon>
        <taxon>Hexapoda</taxon>
        <taxon>Insecta</taxon>
        <taxon>Pterygota</taxon>
        <taxon>Neoptera</taxon>
        <taxon>Endopterygota</taxon>
        <taxon>Coleoptera</taxon>
        <taxon>Polyphaga</taxon>
        <taxon>Cucujiformia</taxon>
        <taxon>Coccinelloidea</taxon>
        <taxon>Coccinellidae</taxon>
        <taxon>Epilachninae</taxon>
        <taxon>Epilachnini</taxon>
        <taxon>Henosepilachna</taxon>
    </lineage>
</organism>
<feature type="region of interest" description="Disordered" evidence="6">
    <location>
        <begin position="2283"/>
        <end position="2317"/>
    </location>
</feature>
<evidence type="ECO:0000256" key="2">
    <source>
        <dbReference type="ARBA" id="ARBA00004496"/>
    </source>
</evidence>
<name>A0AAW1V8X3_9CUCU</name>
<dbReference type="InterPro" id="IPR008962">
    <property type="entry name" value="PapD-like_sf"/>
</dbReference>
<comment type="subcellular location">
    <subcellularLocation>
        <location evidence="1">Cell projection</location>
        <location evidence="1">Cilium</location>
    </subcellularLocation>
    <subcellularLocation>
        <location evidence="2">Cytoplasm</location>
    </subcellularLocation>
</comment>
<keyword evidence="5" id="KW-0966">Cell projection</keyword>
<feature type="compositionally biased region" description="Low complexity" evidence="6">
    <location>
        <begin position="2283"/>
        <end position="2293"/>
    </location>
</feature>
<protein>
    <recommendedName>
        <fullName evidence="7">HYDIN/VesB/CFA65-like Ig-like domain-containing protein</fullName>
    </recommendedName>
</protein>
<evidence type="ECO:0000256" key="3">
    <source>
        <dbReference type="ARBA" id="ARBA00022490"/>
    </source>
</evidence>
<dbReference type="Proteomes" id="UP001431783">
    <property type="component" value="Unassembled WGS sequence"/>
</dbReference>
<evidence type="ECO:0000256" key="1">
    <source>
        <dbReference type="ARBA" id="ARBA00004138"/>
    </source>
</evidence>
<feature type="compositionally biased region" description="Basic residues" evidence="6">
    <location>
        <begin position="2294"/>
        <end position="2305"/>
    </location>
</feature>
<keyword evidence="4" id="KW-0969">Cilium</keyword>